<comment type="caution">
    <text evidence="3">The sequence shown here is derived from an EMBL/GenBank/DDBJ whole genome shotgun (WGS) entry which is preliminary data.</text>
</comment>
<name>A0A8J6J3R3_9FIRM</name>
<proteinExistence type="predicted"/>
<gene>
    <name evidence="3" type="ORF">H8S11_13255</name>
</gene>
<reference evidence="3" key="1">
    <citation type="submission" date="2020-08" db="EMBL/GenBank/DDBJ databases">
        <title>Genome public.</title>
        <authorList>
            <person name="Liu C."/>
            <person name="Sun Q."/>
        </authorList>
    </citation>
    <scope>NUCLEOTIDE SEQUENCE</scope>
    <source>
        <strain evidence="3">NSJ-23</strain>
    </source>
</reference>
<accession>A0A8J6J3R3</accession>
<dbReference type="RefSeq" id="WP_186853464.1">
    <property type="nucleotide sequence ID" value="NZ_JACOPO010000014.1"/>
</dbReference>
<keyword evidence="2" id="KW-0472">Membrane</keyword>
<organism evidence="3 4">
    <name type="scientific">Flintibacter hominis</name>
    <dbReference type="NCBI Taxonomy" id="2763048"/>
    <lineage>
        <taxon>Bacteria</taxon>
        <taxon>Bacillati</taxon>
        <taxon>Bacillota</taxon>
        <taxon>Clostridia</taxon>
        <taxon>Eubacteriales</taxon>
        <taxon>Flintibacter</taxon>
    </lineage>
</organism>
<dbReference type="Proteomes" id="UP000628736">
    <property type="component" value="Unassembled WGS sequence"/>
</dbReference>
<protein>
    <submittedName>
        <fullName evidence="3">Uncharacterized protein</fullName>
    </submittedName>
</protein>
<feature type="region of interest" description="Disordered" evidence="1">
    <location>
        <begin position="135"/>
        <end position="156"/>
    </location>
</feature>
<dbReference type="AlphaFoldDB" id="A0A8J6J3R3"/>
<evidence type="ECO:0000256" key="1">
    <source>
        <dbReference type="SAM" id="MobiDB-lite"/>
    </source>
</evidence>
<keyword evidence="2" id="KW-0812">Transmembrane</keyword>
<keyword evidence="4" id="KW-1185">Reference proteome</keyword>
<evidence type="ECO:0000256" key="2">
    <source>
        <dbReference type="SAM" id="Phobius"/>
    </source>
</evidence>
<evidence type="ECO:0000313" key="4">
    <source>
        <dbReference type="Proteomes" id="UP000628736"/>
    </source>
</evidence>
<dbReference type="EMBL" id="JACOPO010000014">
    <property type="protein sequence ID" value="MBC5723769.1"/>
    <property type="molecule type" value="Genomic_DNA"/>
</dbReference>
<keyword evidence="2" id="KW-1133">Transmembrane helix</keyword>
<sequence>MSLFDSFKSAAEVRKIRSNELQVQLSVTSGKQNFFLKPKDHFVVLRVNDDGFIYFDDIEGHYKITEFQWEGPRYQTVTTTSGVTKYNEKSRSSSVTQSHGRDKRTGRLIGAAVGTAILPGAGTLVGALVGTGNKKTSEVSQSRGGGRAKGSEQISSTTQEFEQEVAGMAYMHLSDPVSNFGFTFGFYCNSVIYGDLLNVFARSGYSPKSES</sequence>
<feature type="transmembrane region" description="Helical" evidence="2">
    <location>
        <begin position="108"/>
        <end position="129"/>
    </location>
</feature>
<feature type="transmembrane region" description="Helical" evidence="2">
    <location>
        <begin position="180"/>
        <end position="201"/>
    </location>
</feature>
<evidence type="ECO:0000313" key="3">
    <source>
        <dbReference type="EMBL" id="MBC5723769.1"/>
    </source>
</evidence>